<gene>
    <name evidence="2" type="ORF">FQ154_09820</name>
</gene>
<proteinExistence type="predicted"/>
<organism evidence="2 3">
    <name type="scientific">Paeniglutamicibacter gangotriensis</name>
    <dbReference type="NCBI Taxonomy" id="254787"/>
    <lineage>
        <taxon>Bacteria</taxon>
        <taxon>Bacillati</taxon>
        <taxon>Actinomycetota</taxon>
        <taxon>Actinomycetes</taxon>
        <taxon>Micrococcales</taxon>
        <taxon>Micrococcaceae</taxon>
        <taxon>Paeniglutamicibacter</taxon>
    </lineage>
</organism>
<protein>
    <submittedName>
        <fullName evidence="2">Uncharacterized protein</fullName>
    </submittedName>
</protein>
<evidence type="ECO:0000256" key="1">
    <source>
        <dbReference type="SAM" id="MobiDB-lite"/>
    </source>
</evidence>
<comment type="caution">
    <text evidence="2">The sequence shown here is derived from an EMBL/GenBank/DDBJ whole genome shotgun (WGS) entry which is preliminary data.</text>
</comment>
<name>A0A5B0EE78_9MICC</name>
<dbReference type="OrthoDB" id="9902681at2"/>
<evidence type="ECO:0000313" key="2">
    <source>
        <dbReference type="EMBL" id="KAA0977183.1"/>
    </source>
</evidence>
<evidence type="ECO:0000313" key="3">
    <source>
        <dbReference type="Proteomes" id="UP000323856"/>
    </source>
</evidence>
<sequence length="140" mass="15556">MSIDMAFTHHPTQLRNESPWEPRLQISAAASSASSPGRRTRALRAPDTPARGNHDTFTHQGTAYELMRFYPGDEPAQAVPHHRATAEIPTNSGNLVIPVEVTARTPHLVHIAWIDDTGELMGTWCTTDMVRTEHGPRNQE</sequence>
<accession>A0A5B0EE78</accession>
<reference evidence="2 3" key="1">
    <citation type="submission" date="2019-07" db="EMBL/GenBank/DDBJ databases">
        <title>Analysis of the biochemical properties, biological activity and biotechnological potential of siderophores and biosurfactants produced by Antarctic psychrotolerant bacteria.</title>
        <authorList>
            <person name="Styczynski M."/>
            <person name="Krucon T."/>
            <person name="Decewicz P."/>
            <person name="Dziewit L."/>
        </authorList>
    </citation>
    <scope>NUCLEOTIDE SEQUENCE [LARGE SCALE GENOMIC DNA]</scope>
    <source>
        <strain evidence="2 3">ANT_H27</strain>
    </source>
</reference>
<dbReference type="EMBL" id="VOBL01000008">
    <property type="protein sequence ID" value="KAA0977183.1"/>
    <property type="molecule type" value="Genomic_DNA"/>
</dbReference>
<dbReference type="AlphaFoldDB" id="A0A5B0EE78"/>
<feature type="region of interest" description="Disordered" evidence="1">
    <location>
        <begin position="1"/>
        <end position="57"/>
    </location>
</feature>
<dbReference type="Proteomes" id="UP000323856">
    <property type="component" value="Unassembled WGS sequence"/>
</dbReference>
<dbReference type="RefSeq" id="WP_149619558.1">
    <property type="nucleotide sequence ID" value="NZ_VOBL01000008.1"/>
</dbReference>